<protein>
    <recommendedName>
        <fullName evidence="2">histidine kinase</fullName>
        <ecNumber evidence="2">2.7.13.3</ecNumber>
    </recommendedName>
</protein>
<dbReference type="Pfam" id="PF02518">
    <property type="entry name" value="HATPase_c"/>
    <property type="match status" value="1"/>
</dbReference>
<evidence type="ECO:0000256" key="4">
    <source>
        <dbReference type="ARBA" id="ARBA00023012"/>
    </source>
</evidence>
<keyword evidence="3 5" id="KW-0597">Phosphoprotein</keyword>
<proteinExistence type="predicted"/>
<dbReference type="SMART" id="SM00388">
    <property type="entry name" value="HisKA"/>
    <property type="match status" value="1"/>
</dbReference>
<dbReference type="CDD" id="cd00082">
    <property type="entry name" value="HisKA"/>
    <property type="match status" value="1"/>
</dbReference>
<dbReference type="SUPFAM" id="SSF52172">
    <property type="entry name" value="CheY-like"/>
    <property type="match status" value="1"/>
</dbReference>
<dbReference type="InterPro" id="IPR011006">
    <property type="entry name" value="CheY-like_superfamily"/>
</dbReference>
<dbReference type="PANTHER" id="PTHR45339">
    <property type="entry name" value="HYBRID SIGNAL TRANSDUCTION HISTIDINE KINASE J"/>
    <property type="match status" value="1"/>
</dbReference>
<dbReference type="SMART" id="SM00387">
    <property type="entry name" value="HATPase_c"/>
    <property type="match status" value="1"/>
</dbReference>
<dbReference type="EC" id="2.7.13.3" evidence="2"/>
<dbReference type="Gene3D" id="3.40.50.2300">
    <property type="match status" value="1"/>
</dbReference>
<dbReference type="InterPro" id="IPR005467">
    <property type="entry name" value="His_kinase_dom"/>
</dbReference>
<dbReference type="Gene3D" id="1.10.287.130">
    <property type="match status" value="1"/>
</dbReference>
<evidence type="ECO:0000259" key="8">
    <source>
        <dbReference type="PROSITE" id="PS50110"/>
    </source>
</evidence>
<dbReference type="SMART" id="SM00448">
    <property type="entry name" value="REC"/>
    <property type="match status" value="1"/>
</dbReference>
<comment type="catalytic activity">
    <reaction evidence="1">
        <text>ATP + protein L-histidine = ADP + protein N-phospho-L-histidine.</text>
        <dbReference type="EC" id="2.7.13.3"/>
    </reaction>
</comment>
<feature type="transmembrane region" description="Helical" evidence="6">
    <location>
        <begin position="250"/>
        <end position="269"/>
    </location>
</feature>
<dbReference type="Pfam" id="PF05228">
    <property type="entry name" value="CHASE4"/>
    <property type="match status" value="1"/>
</dbReference>
<keyword evidence="4" id="KW-0902">Two-component regulatory system</keyword>
<dbReference type="InterPro" id="IPR036890">
    <property type="entry name" value="HATPase_C_sf"/>
</dbReference>
<dbReference type="InterPro" id="IPR007892">
    <property type="entry name" value="CHASE4"/>
</dbReference>
<dbReference type="PRINTS" id="PR00344">
    <property type="entry name" value="BCTRLSENSOR"/>
</dbReference>
<feature type="domain" description="Response regulatory" evidence="8">
    <location>
        <begin position="583"/>
        <end position="698"/>
    </location>
</feature>
<dbReference type="InterPro" id="IPR003661">
    <property type="entry name" value="HisK_dim/P_dom"/>
</dbReference>
<dbReference type="RefSeq" id="WP_173273739.1">
    <property type="nucleotide sequence ID" value="NZ_JABMKV010000004.1"/>
</dbReference>
<dbReference type="EMBL" id="JABMKV010000004">
    <property type="protein sequence ID" value="NQX33030.1"/>
    <property type="molecule type" value="Genomic_DNA"/>
</dbReference>
<evidence type="ECO:0000256" key="3">
    <source>
        <dbReference type="ARBA" id="ARBA00022553"/>
    </source>
</evidence>
<dbReference type="Gene3D" id="3.30.565.10">
    <property type="entry name" value="Histidine kinase-like ATPase, C-terminal domain"/>
    <property type="match status" value="1"/>
</dbReference>
<evidence type="ECO:0000313" key="10">
    <source>
        <dbReference type="Proteomes" id="UP000762110"/>
    </source>
</evidence>
<reference evidence="9 10" key="1">
    <citation type="submission" date="2020-05" db="EMBL/GenBank/DDBJ databases">
        <title>Description of Pedobacter foliorum sp. nov.</title>
        <authorList>
            <person name="Qi S."/>
            <person name="Carlier A."/>
            <person name="Cnockaert M."/>
            <person name="Vandamme P."/>
        </authorList>
    </citation>
    <scope>NUCLEOTIDE SEQUENCE [LARGE SCALE GENOMIC DNA]</scope>
    <source>
        <strain evidence="9 10">LMG 31300</strain>
    </source>
</reference>
<dbReference type="InterPro" id="IPR036097">
    <property type="entry name" value="HisK_dim/P_sf"/>
</dbReference>
<feature type="transmembrane region" description="Helical" evidence="6">
    <location>
        <begin position="12"/>
        <end position="34"/>
    </location>
</feature>
<keyword evidence="6" id="KW-1133">Transmembrane helix</keyword>
<keyword evidence="10" id="KW-1185">Reference proteome</keyword>
<dbReference type="PROSITE" id="PS50110">
    <property type="entry name" value="RESPONSE_REGULATORY"/>
    <property type="match status" value="1"/>
</dbReference>
<organism evidence="9 10">
    <name type="scientific">Pedobacter boryungensis</name>
    <dbReference type="NCBI Taxonomy" id="869962"/>
    <lineage>
        <taxon>Bacteria</taxon>
        <taxon>Pseudomonadati</taxon>
        <taxon>Bacteroidota</taxon>
        <taxon>Sphingobacteriia</taxon>
        <taxon>Sphingobacteriales</taxon>
        <taxon>Sphingobacteriaceae</taxon>
        <taxon>Pedobacter</taxon>
    </lineage>
</organism>
<gene>
    <name evidence="9" type="ORF">HQN85_14930</name>
</gene>
<dbReference type="InterPro" id="IPR003594">
    <property type="entry name" value="HATPase_dom"/>
</dbReference>
<dbReference type="SUPFAM" id="SSF47384">
    <property type="entry name" value="Homodimeric domain of signal transducing histidine kinase"/>
    <property type="match status" value="1"/>
</dbReference>
<dbReference type="InterPro" id="IPR001789">
    <property type="entry name" value="Sig_transdc_resp-reg_receiver"/>
</dbReference>
<dbReference type="CDD" id="cd17546">
    <property type="entry name" value="REC_hyHK_CKI1_RcsC-like"/>
    <property type="match status" value="1"/>
</dbReference>
<evidence type="ECO:0000259" key="7">
    <source>
        <dbReference type="PROSITE" id="PS50109"/>
    </source>
</evidence>
<dbReference type="SUPFAM" id="SSF55874">
    <property type="entry name" value="ATPase domain of HSP90 chaperone/DNA topoisomerase II/histidine kinase"/>
    <property type="match status" value="1"/>
</dbReference>
<feature type="modified residue" description="4-aspartylphosphate" evidence="5">
    <location>
        <position position="633"/>
    </location>
</feature>
<keyword evidence="6" id="KW-0812">Transmembrane</keyword>
<dbReference type="Pfam" id="PF00072">
    <property type="entry name" value="Response_reg"/>
    <property type="match status" value="1"/>
</dbReference>
<evidence type="ECO:0000256" key="2">
    <source>
        <dbReference type="ARBA" id="ARBA00012438"/>
    </source>
</evidence>
<dbReference type="InterPro" id="IPR004358">
    <property type="entry name" value="Sig_transdc_His_kin-like_C"/>
</dbReference>
<dbReference type="Pfam" id="PF00512">
    <property type="entry name" value="HisKA"/>
    <property type="match status" value="1"/>
</dbReference>
<name>A0ABX2DGG6_9SPHI</name>
<evidence type="ECO:0000313" key="9">
    <source>
        <dbReference type="EMBL" id="NQX33030.1"/>
    </source>
</evidence>
<accession>A0ABX2DGG6</accession>
<dbReference type="Proteomes" id="UP000762110">
    <property type="component" value="Unassembled WGS sequence"/>
</dbReference>
<evidence type="ECO:0000256" key="5">
    <source>
        <dbReference type="PROSITE-ProRule" id="PRU00169"/>
    </source>
</evidence>
<feature type="domain" description="Histidine kinase" evidence="7">
    <location>
        <begin position="339"/>
        <end position="560"/>
    </location>
</feature>
<evidence type="ECO:0000256" key="6">
    <source>
        <dbReference type="SAM" id="Phobius"/>
    </source>
</evidence>
<dbReference type="PROSITE" id="PS50109">
    <property type="entry name" value="HIS_KIN"/>
    <property type="match status" value="1"/>
</dbReference>
<dbReference type="PANTHER" id="PTHR45339:SF1">
    <property type="entry name" value="HYBRID SIGNAL TRANSDUCTION HISTIDINE KINASE J"/>
    <property type="match status" value="1"/>
</dbReference>
<comment type="caution">
    <text evidence="9">The sequence shown here is derived from an EMBL/GenBank/DDBJ whole genome shotgun (WGS) entry which is preliminary data.</text>
</comment>
<keyword evidence="6" id="KW-0472">Membrane</keyword>
<sequence>MRFFSNLNTYYRLLLLIISTTALFFLLFLFLYFYTKKQEKEVYKSAYKEYHNEANSIFELNSKPHIAAIIDVTFWDELVEFTKTKNEKWYKDYIEKEFPTYEVDYIGVFNLKQELLNKTISSKLKSADFIPKQIMPTLYKSKLVRFYMKVPEGVVEVFGATIHPSNDPKKNKSKPSGYFFMARLLNQNFIQNLDKISSSKIKITGTNYEVPTDVNSIEVLLSLKDWKNDTIANLSFERPFNLNFYNTKKILFIIIIATILNFLIYFYYYRRWIYKPLKLITSTLEKENENSIEGLKKAHGEFKNIGNLFEENTRQKKQLEIAKQKAEESDMLKSAFLANLSHEIRTPMNAIMGFSDLLHDTSLSQKDKTDYLKIIRNSGKNLISIIEDLIEMSKIDSKQIAPNYQPLDLNKCISELHRAIKITIPEEKNIEFLIHENSKPLKRKILTDEIKLTQIATNLITNAIKFTKKGYVSIGYKINEEDNLLEVWVEDTGFGIDENNLKIIFDRFRRVENEFSVEISGLGLGLSITKAYVELLGGCINVKSTPGIGSTFLITIPLIYAEAELDMDSEKSSFKSSQTDRETILIAEDDDINFLLLEKILQLKNYKILRAVNGKEAVEICENNSNIDLVFMDIKMPIMNGFEAFDLIRQFNKNLPIIANTAYSSFEDKEKILKAGFTNYISKPLDKNEIFNLLNSILQLNNSLNSF</sequence>
<evidence type="ECO:0000256" key="1">
    <source>
        <dbReference type="ARBA" id="ARBA00000085"/>
    </source>
</evidence>